<feature type="transmembrane region" description="Helical" evidence="8">
    <location>
        <begin position="281"/>
        <end position="303"/>
    </location>
</feature>
<feature type="transmembrane region" description="Helical" evidence="8">
    <location>
        <begin position="152"/>
        <end position="173"/>
    </location>
</feature>
<name>A0A0U4FCC9_9BACI</name>
<dbReference type="Proteomes" id="UP000050331">
    <property type="component" value="Chromosome"/>
</dbReference>
<dbReference type="GO" id="GO:0033214">
    <property type="term" value="P:siderophore-iron import into cell"/>
    <property type="evidence" value="ECO:0007669"/>
    <property type="project" value="TreeGrafter"/>
</dbReference>
<dbReference type="SUPFAM" id="SSF81345">
    <property type="entry name" value="ABC transporter involved in vitamin B12 uptake, BtuC"/>
    <property type="match status" value="2"/>
</dbReference>
<evidence type="ECO:0000313" key="10">
    <source>
        <dbReference type="Proteomes" id="UP000050331"/>
    </source>
</evidence>
<dbReference type="CDD" id="cd06550">
    <property type="entry name" value="TM_ABC_iron-siderophores_like"/>
    <property type="match status" value="2"/>
</dbReference>
<evidence type="ECO:0000256" key="7">
    <source>
        <dbReference type="ARBA" id="ARBA00023136"/>
    </source>
</evidence>
<feature type="transmembrane region" description="Helical" evidence="8">
    <location>
        <begin position="491"/>
        <end position="512"/>
    </location>
</feature>
<gene>
    <name evidence="9" type="ORF">AOX59_00945</name>
</gene>
<keyword evidence="3" id="KW-0813">Transport</keyword>
<feature type="transmembrane region" description="Helical" evidence="8">
    <location>
        <begin position="406"/>
        <end position="426"/>
    </location>
</feature>
<evidence type="ECO:0000256" key="5">
    <source>
        <dbReference type="ARBA" id="ARBA00022692"/>
    </source>
</evidence>
<feature type="transmembrane region" description="Helical" evidence="8">
    <location>
        <begin position="7"/>
        <end position="30"/>
    </location>
</feature>
<feature type="transmembrane region" description="Helical" evidence="8">
    <location>
        <begin position="66"/>
        <end position="85"/>
    </location>
</feature>
<feature type="transmembrane region" description="Helical" evidence="8">
    <location>
        <begin position="97"/>
        <end position="117"/>
    </location>
</feature>
<feature type="transmembrane region" description="Helical" evidence="8">
    <location>
        <begin position="357"/>
        <end position="380"/>
    </location>
</feature>
<organism evidence="9 10">
    <name type="scientific">Lentibacillus amyloliquefaciens</name>
    <dbReference type="NCBI Taxonomy" id="1472767"/>
    <lineage>
        <taxon>Bacteria</taxon>
        <taxon>Bacillati</taxon>
        <taxon>Bacillota</taxon>
        <taxon>Bacilli</taxon>
        <taxon>Bacillales</taxon>
        <taxon>Bacillaceae</taxon>
        <taxon>Lentibacillus</taxon>
    </lineage>
</organism>
<feature type="transmembrane region" description="Helical" evidence="8">
    <location>
        <begin position="123"/>
        <end position="140"/>
    </location>
</feature>
<keyword evidence="5 8" id="KW-0812">Transmembrane</keyword>
<dbReference type="InterPro" id="IPR000522">
    <property type="entry name" value="ABC_transptr_permease_BtuC"/>
</dbReference>
<evidence type="ECO:0000256" key="4">
    <source>
        <dbReference type="ARBA" id="ARBA00022475"/>
    </source>
</evidence>
<evidence type="ECO:0000256" key="8">
    <source>
        <dbReference type="SAM" id="Phobius"/>
    </source>
</evidence>
<keyword evidence="4" id="KW-1003">Cell membrane</keyword>
<comment type="subcellular location">
    <subcellularLocation>
        <location evidence="1">Cell membrane</location>
        <topology evidence="1">Multi-pass membrane protein</topology>
    </subcellularLocation>
</comment>
<keyword evidence="6 8" id="KW-1133">Transmembrane helix</keyword>
<reference evidence="9 10" key="1">
    <citation type="submission" date="2016-01" db="EMBL/GenBank/DDBJ databases">
        <title>Complete genome sequence of strain Lentibacillus amyloliquefaciens LAM0015T isolated from saline sediment.</title>
        <authorList>
            <person name="Wang J.-L."/>
            <person name="He M.-X."/>
        </authorList>
    </citation>
    <scope>NUCLEOTIDE SEQUENCE [LARGE SCALE GENOMIC DNA]</scope>
    <source>
        <strain evidence="9 10">LAM0015</strain>
    </source>
</reference>
<feature type="transmembrane region" description="Helical" evidence="8">
    <location>
        <begin position="584"/>
        <end position="609"/>
    </location>
</feature>
<dbReference type="PANTHER" id="PTHR30472">
    <property type="entry name" value="FERRIC ENTEROBACTIN TRANSPORT SYSTEM PERMEASE PROTEIN"/>
    <property type="match status" value="1"/>
</dbReference>
<dbReference type="Pfam" id="PF01032">
    <property type="entry name" value="FecCD"/>
    <property type="match status" value="2"/>
</dbReference>
<comment type="similarity">
    <text evidence="2">Belongs to the binding-protein-dependent transport system permease family. FecCD subfamily.</text>
</comment>
<feature type="transmembrane region" description="Helical" evidence="8">
    <location>
        <begin position="309"/>
        <end position="329"/>
    </location>
</feature>
<dbReference type="STRING" id="1472767.AOX59_00945"/>
<evidence type="ECO:0000256" key="6">
    <source>
        <dbReference type="ARBA" id="ARBA00022989"/>
    </source>
</evidence>
<sequence>MTSSFRKLMIAVLTFGGGTALLCILTYIHINQGSVSISAGTVIDAILAPEDTLEHHTVRVLRMPRAIMGIIAGGALAVAGVVLQTVTKNPLSSASTLGIHSGTYFAVVFCTVFFPAALIGNGIIAAFAGGIVTFLIVFTLSGGSNASPVRMVLAGMIVTFLFSSLTSVLQIFYENETAGLFLWGSGTLVQNDWSGVHFSLPIVAIGLLVIVLMTFKLDTLTLGDDVATALGQNVGIVKFASITAAVLLTSVTVSVVGPIGFVGLVAPHIIKLIGYRKHLPLVIASFIWGGNVLLFADVLARIIDPSFSELPVGAITALIGAPWLIYLVLRMKRNKYGDENTSVIAGKASVSWPLKRIIPILLGIIVITMFVSLASGNYGFEPVLLWNAFFGDTDEFMLGLVMDLRLPRALVALISGMVLAASGLVFQGVLRNPLADPSVIGITSGAGVGALLTMYVFGVAAVWIPVGAIIGACLFFIFVMLMAIRAKFQPTILALLGIGVSAFGQAIIQILVVQADMNVASALTWLSGTTYATGWSELLNYLIWPVVLLLPILIIRIRNLDTLSLGDDTAKGLGLKVMSVRFQLALIATLLAAFSVAAVGTIGFIGLIAPHLSRLLVGPSNQRLLPVTMLTGGVLLVIADCLSRTLLAPNEIPSGILVAIIGAPYFLWLMRRRA</sequence>
<dbReference type="PANTHER" id="PTHR30472:SF37">
    <property type="entry name" value="FE(3+) DICITRATE TRANSPORT SYSTEM PERMEASE PROTEIN FECD-RELATED"/>
    <property type="match status" value="1"/>
</dbReference>
<dbReference type="FunFam" id="1.10.3470.10:FF:000001">
    <property type="entry name" value="Vitamin B12 ABC transporter permease BtuC"/>
    <property type="match status" value="1"/>
</dbReference>
<evidence type="ECO:0000313" key="9">
    <source>
        <dbReference type="EMBL" id="ALX50499.1"/>
    </source>
</evidence>
<keyword evidence="7 8" id="KW-0472">Membrane</keyword>
<dbReference type="EMBL" id="CP013862">
    <property type="protein sequence ID" value="ALX50499.1"/>
    <property type="molecule type" value="Genomic_DNA"/>
</dbReference>
<feature type="transmembrane region" description="Helical" evidence="8">
    <location>
        <begin position="463"/>
        <end position="484"/>
    </location>
</feature>
<protein>
    <submittedName>
        <fullName evidence="9">Iron-hydroxamate transporter permease</fullName>
    </submittedName>
</protein>
<evidence type="ECO:0000256" key="2">
    <source>
        <dbReference type="ARBA" id="ARBA00007935"/>
    </source>
</evidence>
<proteinExistence type="inferred from homology"/>
<dbReference type="GO" id="GO:0005886">
    <property type="term" value="C:plasma membrane"/>
    <property type="evidence" value="ECO:0007669"/>
    <property type="project" value="UniProtKB-SubCell"/>
</dbReference>
<dbReference type="GO" id="GO:0022857">
    <property type="term" value="F:transmembrane transporter activity"/>
    <property type="evidence" value="ECO:0007669"/>
    <property type="project" value="InterPro"/>
</dbReference>
<feature type="transmembrane region" description="Helical" evidence="8">
    <location>
        <begin position="193"/>
        <end position="215"/>
    </location>
</feature>
<evidence type="ECO:0000256" key="3">
    <source>
        <dbReference type="ARBA" id="ARBA00022448"/>
    </source>
</evidence>
<feature type="transmembrane region" description="Helical" evidence="8">
    <location>
        <begin position="652"/>
        <end position="670"/>
    </location>
</feature>
<accession>A0A0U4FCC9</accession>
<feature type="transmembrane region" description="Helical" evidence="8">
    <location>
        <begin position="532"/>
        <end position="555"/>
    </location>
</feature>
<keyword evidence="10" id="KW-1185">Reference proteome</keyword>
<dbReference type="KEGG" id="lao:AOX59_00945"/>
<dbReference type="AlphaFoldDB" id="A0A0U4FCC9"/>
<evidence type="ECO:0000256" key="1">
    <source>
        <dbReference type="ARBA" id="ARBA00004651"/>
    </source>
</evidence>
<dbReference type="Gene3D" id="1.10.3470.10">
    <property type="entry name" value="ABC transporter involved in vitamin B12 uptake, BtuC"/>
    <property type="match status" value="2"/>
</dbReference>
<dbReference type="OrthoDB" id="9811721at2"/>
<feature type="transmembrane region" description="Helical" evidence="8">
    <location>
        <begin position="438"/>
        <end position="457"/>
    </location>
</feature>
<dbReference type="InterPro" id="IPR037294">
    <property type="entry name" value="ABC_BtuC-like"/>
</dbReference>